<keyword evidence="2" id="KW-1185">Reference proteome</keyword>
<feature type="region of interest" description="Disordered" evidence="1">
    <location>
        <begin position="99"/>
        <end position="127"/>
    </location>
</feature>
<dbReference type="Proteomes" id="UP000515135">
    <property type="component" value="Unplaced"/>
</dbReference>
<organism evidence="2 3">
    <name type="scientific">Branchiostoma belcheri</name>
    <name type="common">Amphioxus</name>
    <dbReference type="NCBI Taxonomy" id="7741"/>
    <lineage>
        <taxon>Eukaryota</taxon>
        <taxon>Metazoa</taxon>
        <taxon>Chordata</taxon>
        <taxon>Cephalochordata</taxon>
        <taxon>Leptocardii</taxon>
        <taxon>Amphioxiformes</taxon>
        <taxon>Branchiostomatidae</taxon>
        <taxon>Branchiostoma</taxon>
    </lineage>
</organism>
<evidence type="ECO:0000313" key="3">
    <source>
        <dbReference type="RefSeq" id="XP_019626155.1"/>
    </source>
</evidence>
<dbReference type="RefSeq" id="XP_019626155.1">
    <property type="nucleotide sequence ID" value="XM_019770596.1"/>
</dbReference>
<evidence type="ECO:0000256" key="1">
    <source>
        <dbReference type="SAM" id="MobiDB-lite"/>
    </source>
</evidence>
<proteinExistence type="predicted"/>
<name>A0A6P4YAR0_BRABE</name>
<gene>
    <name evidence="3" type="primary">LOC109471299</name>
</gene>
<dbReference type="GeneID" id="109471299"/>
<protein>
    <submittedName>
        <fullName evidence="3">Uncharacterized protein LOC109471299</fullName>
    </submittedName>
</protein>
<sequence length="127" mass="14326">MHFSERRLQTRTMQARNAEVPAADRDQVYHLVVKCRQRCPRFDCGRYFRLSATVTDRQHTQDVSADNAMALAEAQLVLSATCPHCHNICNIPAERRTQDNQDQVQAAYGASDVQGNPVCQPTDPRGQ</sequence>
<evidence type="ECO:0000313" key="2">
    <source>
        <dbReference type="Proteomes" id="UP000515135"/>
    </source>
</evidence>
<dbReference type="KEGG" id="bbel:109471299"/>
<reference evidence="3" key="1">
    <citation type="submission" date="2025-08" db="UniProtKB">
        <authorList>
            <consortium name="RefSeq"/>
        </authorList>
    </citation>
    <scope>IDENTIFICATION</scope>
    <source>
        <tissue evidence="3">Gonad</tissue>
    </source>
</reference>
<dbReference type="AlphaFoldDB" id="A0A6P4YAR0"/>
<accession>A0A6P4YAR0</accession>